<gene>
    <name evidence="2" type="ORF">GCM10022204_04370</name>
</gene>
<accession>A0ABP7CPK2</accession>
<feature type="compositionally biased region" description="Basic residues" evidence="1">
    <location>
        <begin position="121"/>
        <end position="131"/>
    </location>
</feature>
<proteinExistence type="predicted"/>
<name>A0ABP7CPK2_9ACTN</name>
<evidence type="ECO:0000313" key="2">
    <source>
        <dbReference type="EMBL" id="GAA3692143.1"/>
    </source>
</evidence>
<reference evidence="3" key="1">
    <citation type="journal article" date="2019" name="Int. J. Syst. Evol. Microbiol.">
        <title>The Global Catalogue of Microorganisms (GCM) 10K type strain sequencing project: providing services to taxonomists for standard genome sequencing and annotation.</title>
        <authorList>
            <consortium name="The Broad Institute Genomics Platform"/>
            <consortium name="The Broad Institute Genome Sequencing Center for Infectious Disease"/>
            <person name="Wu L."/>
            <person name="Ma J."/>
        </authorList>
    </citation>
    <scope>NUCLEOTIDE SEQUENCE [LARGE SCALE GENOMIC DNA]</scope>
    <source>
        <strain evidence="3">JCM 16548</strain>
    </source>
</reference>
<keyword evidence="3" id="KW-1185">Reference proteome</keyword>
<comment type="caution">
    <text evidence="2">The sequence shown here is derived from an EMBL/GenBank/DDBJ whole genome shotgun (WGS) entry which is preliminary data.</text>
</comment>
<evidence type="ECO:0000313" key="3">
    <source>
        <dbReference type="Proteomes" id="UP001500051"/>
    </source>
</evidence>
<feature type="region of interest" description="Disordered" evidence="1">
    <location>
        <begin position="83"/>
        <end position="173"/>
    </location>
</feature>
<organism evidence="2 3">
    <name type="scientific">Microlunatus aurantiacus</name>
    <dbReference type="NCBI Taxonomy" id="446786"/>
    <lineage>
        <taxon>Bacteria</taxon>
        <taxon>Bacillati</taxon>
        <taxon>Actinomycetota</taxon>
        <taxon>Actinomycetes</taxon>
        <taxon>Propionibacteriales</taxon>
        <taxon>Propionibacteriaceae</taxon>
        <taxon>Microlunatus</taxon>
    </lineage>
</organism>
<dbReference type="EMBL" id="BAAAYX010000002">
    <property type="protein sequence ID" value="GAA3692143.1"/>
    <property type="molecule type" value="Genomic_DNA"/>
</dbReference>
<sequence length="185" mass="20318">MRGRSFVPQGPVQREVLVHGTTLGETETQAALVQACRTPPSANIPSLDDFRCADGRTWANIPSPDGSCHTPIRTKRTLRRMTECSKCRTPGTRKTRPRTGNPARPTRTAPKTRPRTSNPARHTRTAPKTRPRTSNPAPATRTDPGNPTPDGQPAAYLALSPPRTEARTYNSGETRREVLSLIAHR</sequence>
<protein>
    <submittedName>
        <fullName evidence="2">Uncharacterized protein</fullName>
    </submittedName>
</protein>
<evidence type="ECO:0000256" key="1">
    <source>
        <dbReference type="SAM" id="MobiDB-lite"/>
    </source>
</evidence>
<dbReference type="Proteomes" id="UP001500051">
    <property type="component" value="Unassembled WGS sequence"/>
</dbReference>
<feature type="compositionally biased region" description="Low complexity" evidence="1">
    <location>
        <begin position="98"/>
        <end position="111"/>
    </location>
</feature>